<evidence type="ECO:0000256" key="1">
    <source>
        <dbReference type="ARBA" id="ARBA00004180"/>
    </source>
</evidence>
<organism evidence="9 10">
    <name type="scientific">[Candida] anglica</name>
    <dbReference type="NCBI Taxonomy" id="148631"/>
    <lineage>
        <taxon>Eukaryota</taxon>
        <taxon>Fungi</taxon>
        <taxon>Dikarya</taxon>
        <taxon>Ascomycota</taxon>
        <taxon>Saccharomycotina</taxon>
        <taxon>Pichiomycetes</taxon>
        <taxon>Debaryomycetaceae</taxon>
        <taxon>Kurtzmaniella</taxon>
    </lineage>
</organism>
<evidence type="ECO:0000256" key="7">
    <source>
        <dbReference type="SAM" id="Coils"/>
    </source>
</evidence>
<evidence type="ECO:0000256" key="5">
    <source>
        <dbReference type="ARBA" id="ARBA00023329"/>
    </source>
</evidence>
<dbReference type="EMBL" id="OZ004256">
    <property type="protein sequence ID" value="CAK7905387.1"/>
    <property type="molecule type" value="Genomic_DNA"/>
</dbReference>
<dbReference type="InterPro" id="IPR000996">
    <property type="entry name" value="Clathrin_L-chain"/>
</dbReference>
<gene>
    <name evidence="9" type="primary">CLC1</name>
    <name evidence="9" type="ORF">CAAN4_D13850</name>
</gene>
<dbReference type="Pfam" id="PF01086">
    <property type="entry name" value="Clathrin_lg_ch"/>
    <property type="match status" value="1"/>
</dbReference>
<comment type="subcellular location">
    <subcellularLocation>
        <location evidence="1 6">Cytoplasmic vesicle membrane</location>
        <topology evidence="1 6">Peripheral membrane protein</topology>
        <orientation evidence="1 6">Cytoplasmic side</orientation>
    </subcellularLocation>
    <subcellularLocation>
        <location evidence="6">Membrane</location>
        <location evidence="6">Coated pit</location>
        <topology evidence="6">Peripheral membrane protein</topology>
        <orientation evidence="6">Cytoplasmic side</orientation>
    </subcellularLocation>
    <text evidence="6">Cytoplasmic face of coated pits and vesicles.</text>
</comment>
<accession>A0ABP0EDE4</accession>
<feature type="compositionally biased region" description="Basic and acidic residues" evidence="8">
    <location>
        <begin position="1"/>
        <end position="13"/>
    </location>
</feature>
<keyword evidence="3 6" id="KW-0472">Membrane</keyword>
<keyword evidence="5 6" id="KW-0968">Cytoplasmic vesicle</keyword>
<reference evidence="9 10" key="1">
    <citation type="submission" date="2024-01" db="EMBL/GenBank/DDBJ databases">
        <authorList>
            <consortium name="Genoscope - CEA"/>
            <person name="William W."/>
        </authorList>
    </citation>
    <scope>NUCLEOTIDE SEQUENCE [LARGE SCALE GENOMIC DNA]</scope>
    <source>
        <strain evidence="9 10">29B2s-10</strain>
    </source>
</reference>
<comment type="function">
    <text evidence="6">Clathrin is the major protein of the polyhedral coat of coated pits and vesicles.</text>
</comment>
<evidence type="ECO:0000256" key="2">
    <source>
        <dbReference type="ARBA" id="ARBA00005263"/>
    </source>
</evidence>
<name>A0ABP0EDE4_9ASCO</name>
<sequence>MADKFPALDEIDKNLPTTGDEAEDADFLAREKELVGNEFATEEDQQVLAESEDEFSEFKEQFPDVEGTTEEATHVSDDEFEGFGNGTSDSTNGKTTNGVDRSVPSSHLKDWQERRDLEISSREEANARKKETIVEKAQQTIDDFYDNYNNKKEQHSKEVLKEQEAHIEKRDGFLGQGTLWDRVNELIGEVGEGETDGSRDKTRFKGLLQKLKGKENAPGAGGYQ</sequence>
<feature type="compositionally biased region" description="Basic and acidic residues" evidence="8">
    <location>
        <begin position="107"/>
        <end position="133"/>
    </location>
</feature>
<evidence type="ECO:0000256" key="8">
    <source>
        <dbReference type="SAM" id="MobiDB-lite"/>
    </source>
</evidence>
<evidence type="ECO:0000256" key="6">
    <source>
        <dbReference type="RuleBase" id="RU363137"/>
    </source>
</evidence>
<keyword evidence="7" id="KW-0175">Coiled coil</keyword>
<evidence type="ECO:0000313" key="10">
    <source>
        <dbReference type="Proteomes" id="UP001497600"/>
    </source>
</evidence>
<feature type="region of interest" description="Disordered" evidence="8">
    <location>
        <begin position="1"/>
        <end position="23"/>
    </location>
</feature>
<evidence type="ECO:0000256" key="4">
    <source>
        <dbReference type="ARBA" id="ARBA00023176"/>
    </source>
</evidence>
<evidence type="ECO:0000313" key="9">
    <source>
        <dbReference type="EMBL" id="CAK7905387.1"/>
    </source>
</evidence>
<comment type="similarity">
    <text evidence="2 6">Belongs to the clathrin light chain family.</text>
</comment>
<feature type="region of interest" description="Disordered" evidence="8">
    <location>
        <begin position="52"/>
        <end position="133"/>
    </location>
</feature>
<keyword evidence="4 6" id="KW-0168">Coated pit</keyword>
<proteinExistence type="inferred from homology"/>
<feature type="compositionally biased region" description="Polar residues" evidence="8">
    <location>
        <begin position="86"/>
        <end position="105"/>
    </location>
</feature>
<evidence type="ECO:0000256" key="3">
    <source>
        <dbReference type="ARBA" id="ARBA00023136"/>
    </source>
</evidence>
<dbReference type="Proteomes" id="UP001497600">
    <property type="component" value="Chromosome D"/>
</dbReference>
<protein>
    <recommendedName>
        <fullName evidence="6">Clathrin light chain</fullName>
    </recommendedName>
</protein>
<feature type="coiled-coil region" evidence="7">
    <location>
        <begin position="134"/>
        <end position="165"/>
    </location>
</feature>
<keyword evidence="10" id="KW-1185">Reference proteome</keyword>